<dbReference type="EC" id="3.6.1.7" evidence="2 5"/>
<keyword evidence="10" id="KW-1185">Reference proteome</keyword>
<dbReference type="AlphaFoldDB" id="A0A3D9UQ26"/>
<gene>
    <name evidence="9" type="ORF">DFJ65_2637</name>
</gene>
<evidence type="ECO:0000256" key="1">
    <source>
        <dbReference type="ARBA" id="ARBA00005614"/>
    </source>
</evidence>
<dbReference type="RefSeq" id="WP_115923385.1">
    <property type="nucleotide sequence ID" value="NZ_QTUA01000001.1"/>
</dbReference>
<comment type="catalytic activity">
    <reaction evidence="4 5 6">
        <text>an acyl phosphate + H2O = a carboxylate + phosphate + H(+)</text>
        <dbReference type="Rhea" id="RHEA:14965"/>
        <dbReference type="ChEBI" id="CHEBI:15377"/>
        <dbReference type="ChEBI" id="CHEBI:15378"/>
        <dbReference type="ChEBI" id="CHEBI:29067"/>
        <dbReference type="ChEBI" id="CHEBI:43474"/>
        <dbReference type="ChEBI" id="CHEBI:59918"/>
        <dbReference type="EC" id="3.6.1.7"/>
    </reaction>
</comment>
<dbReference type="PROSITE" id="PS00151">
    <property type="entry name" value="ACYLPHOSPHATASE_2"/>
    <property type="match status" value="1"/>
</dbReference>
<feature type="active site" evidence="5">
    <location>
        <position position="37"/>
    </location>
</feature>
<dbReference type="Pfam" id="PF00708">
    <property type="entry name" value="Acylphosphatase"/>
    <property type="match status" value="1"/>
</dbReference>
<dbReference type="Proteomes" id="UP000256253">
    <property type="component" value="Unassembled WGS sequence"/>
</dbReference>
<dbReference type="InterPro" id="IPR017968">
    <property type="entry name" value="Acylphosphatase_CS"/>
</dbReference>
<feature type="active site" evidence="5">
    <location>
        <position position="19"/>
    </location>
</feature>
<feature type="domain" description="Acylphosphatase-like" evidence="8">
    <location>
        <begin position="4"/>
        <end position="90"/>
    </location>
</feature>
<evidence type="ECO:0000259" key="8">
    <source>
        <dbReference type="PROSITE" id="PS51160"/>
    </source>
</evidence>
<evidence type="ECO:0000256" key="2">
    <source>
        <dbReference type="ARBA" id="ARBA00012150"/>
    </source>
</evidence>
<dbReference type="InterPro" id="IPR036046">
    <property type="entry name" value="Acylphosphatase-like_dom_sf"/>
</dbReference>
<dbReference type="InterPro" id="IPR001792">
    <property type="entry name" value="Acylphosphatase-like_dom"/>
</dbReference>
<dbReference type="InterPro" id="IPR020456">
    <property type="entry name" value="Acylphosphatase"/>
</dbReference>
<protein>
    <recommendedName>
        <fullName evidence="3 5">Acylphosphatase</fullName>
        <ecNumber evidence="2 5">3.6.1.7</ecNumber>
    </recommendedName>
</protein>
<dbReference type="PROSITE" id="PS51160">
    <property type="entry name" value="ACYLPHOSPHATASE_3"/>
    <property type="match status" value="1"/>
</dbReference>
<evidence type="ECO:0000256" key="4">
    <source>
        <dbReference type="ARBA" id="ARBA00047645"/>
    </source>
</evidence>
<evidence type="ECO:0000313" key="9">
    <source>
        <dbReference type="EMBL" id="REF31568.1"/>
    </source>
</evidence>
<dbReference type="SUPFAM" id="SSF54975">
    <property type="entry name" value="Acylphosphatase/BLUF domain-like"/>
    <property type="match status" value="1"/>
</dbReference>
<proteinExistence type="inferred from homology"/>
<evidence type="ECO:0000313" key="10">
    <source>
        <dbReference type="Proteomes" id="UP000256253"/>
    </source>
</evidence>
<dbReference type="Gene3D" id="3.30.70.100">
    <property type="match status" value="1"/>
</dbReference>
<reference evidence="9 10" key="1">
    <citation type="submission" date="2018-08" db="EMBL/GenBank/DDBJ databases">
        <title>Sequencing the genomes of 1000 actinobacteria strains.</title>
        <authorList>
            <person name="Klenk H.-P."/>
        </authorList>
    </citation>
    <scope>NUCLEOTIDE SEQUENCE [LARGE SCALE GENOMIC DNA]</scope>
    <source>
        <strain evidence="9 10">DSM 22967</strain>
    </source>
</reference>
<dbReference type="EMBL" id="QTUA01000001">
    <property type="protein sequence ID" value="REF31568.1"/>
    <property type="molecule type" value="Genomic_DNA"/>
</dbReference>
<accession>A0A3D9UQ26</accession>
<comment type="similarity">
    <text evidence="1 7">Belongs to the acylphosphatase family.</text>
</comment>
<evidence type="ECO:0000256" key="6">
    <source>
        <dbReference type="RuleBase" id="RU000553"/>
    </source>
</evidence>
<keyword evidence="5 6" id="KW-0378">Hydrolase</keyword>
<dbReference type="PANTHER" id="PTHR47268:SF4">
    <property type="entry name" value="ACYLPHOSPHATASE"/>
    <property type="match status" value="1"/>
</dbReference>
<comment type="caution">
    <text evidence="9">The sequence shown here is derived from an EMBL/GenBank/DDBJ whole genome shotgun (WGS) entry which is preliminary data.</text>
</comment>
<evidence type="ECO:0000256" key="5">
    <source>
        <dbReference type="PROSITE-ProRule" id="PRU00520"/>
    </source>
</evidence>
<sequence length="94" mass="10542">MLRAVEIRITGKVQGVFFRASCAEYARQLGVRGWVRNEPDGSVRAHIEGGWTSVEEMLAWCRRGPRRAEVTDVEVTKVPAIDAEGFVVDRSTDH</sequence>
<evidence type="ECO:0000256" key="7">
    <source>
        <dbReference type="RuleBase" id="RU004168"/>
    </source>
</evidence>
<dbReference type="OrthoDB" id="3182027at2"/>
<name>A0A3D9UQ26_9MICO</name>
<evidence type="ECO:0000256" key="3">
    <source>
        <dbReference type="ARBA" id="ARBA00015991"/>
    </source>
</evidence>
<dbReference type="PANTHER" id="PTHR47268">
    <property type="entry name" value="ACYLPHOSPHATASE"/>
    <property type="match status" value="1"/>
</dbReference>
<dbReference type="PRINTS" id="PR00112">
    <property type="entry name" value="ACYLPHPHTASE"/>
</dbReference>
<organism evidence="9 10">
    <name type="scientific">Calidifontibacter indicus</name>
    <dbReference type="NCBI Taxonomy" id="419650"/>
    <lineage>
        <taxon>Bacteria</taxon>
        <taxon>Bacillati</taxon>
        <taxon>Actinomycetota</taxon>
        <taxon>Actinomycetes</taxon>
        <taxon>Micrococcales</taxon>
        <taxon>Dermacoccaceae</taxon>
        <taxon>Calidifontibacter</taxon>
    </lineage>
</organism>
<dbReference type="GO" id="GO:0003998">
    <property type="term" value="F:acylphosphatase activity"/>
    <property type="evidence" value="ECO:0007669"/>
    <property type="project" value="UniProtKB-EC"/>
</dbReference>
<dbReference type="PROSITE" id="PS00150">
    <property type="entry name" value="ACYLPHOSPHATASE_1"/>
    <property type="match status" value="1"/>
</dbReference>